<dbReference type="InterPro" id="IPR010819">
    <property type="entry name" value="AGE/CE"/>
</dbReference>
<evidence type="ECO:0000313" key="3">
    <source>
        <dbReference type="EMBL" id="MDQ0514478.1"/>
    </source>
</evidence>
<dbReference type="Pfam" id="PF07221">
    <property type="entry name" value="GlcNAc_2-epim"/>
    <property type="match status" value="1"/>
</dbReference>
<dbReference type="EC" id="5.3.1.8" evidence="3"/>
<accession>A0ABU0M0J6</accession>
<dbReference type="PANTHER" id="PTHR15108">
    <property type="entry name" value="N-ACYLGLUCOSAMINE-2-EPIMERASE"/>
    <property type="match status" value="1"/>
</dbReference>
<comment type="similarity">
    <text evidence="1">Belongs to the N-acylglucosamine 2-epimerase family.</text>
</comment>
<dbReference type="InterPro" id="IPR012341">
    <property type="entry name" value="6hp_glycosidase-like_sf"/>
</dbReference>
<reference evidence="3 4" key="1">
    <citation type="submission" date="2023-07" db="EMBL/GenBank/DDBJ databases">
        <title>Genomic Encyclopedia of Type Strains, Phase IV (KMG-IV): sequencing the most valuable type-strain genomes for metagenomic binning, comparative biology and taxonomic classification.</title>
        <authorList>
            <person name="Goeker M."/>
        </authorList>
    </citation>
    <scope>NUCLEOTIDE SEQUENCE [LARGE SCALE GENOMIC DNA]</scope>
    <source>
        <strain evidence="3 4">B1-1</strain>
    </source>
</reference>
<evidence type="ECO:0000256" key="2">
    <source>
        <dbReference type="ARBA" id="ARBA00023235"/>
    </source>
</evidence>
<dbReference type="Gene3D" id="1.50.10.10">
    <property type="match status" value="1"/>
</dbReference>
<sequence>MKTLAPARDWATRLAFPLWSSTGFDASLGLYHERLDLDRRPIGASPRRLMVQARQIATFARATLAGWHRPGPEADALDRAIRLYHRRDDAPGWIFSVSPTGAPDRDVRDLYTHAFILYALAWHHRVTGDPGLIRLADETLGEMDAIFAAPHGGFSDAVPAADAIRRQNPHMHLLEALLALYEASGGERFMARAEHLIALATDRFIAADGGALIEDFSLDWQPLAAPGGNRVEPGHLYEWAWLLGEFVRLGGTVEDGLRERLIQFATRTGVDPESGRIVDAVNDHGGIIAASTRSWPHAEGVKAFAAAAMRGSDGAEASADRLLGYLMTTFAPDRLVGGWIDRFDAEGRPLVDHMPASTLYHIAGAIFEAELAFGSDTSGR</sequence>
<dbReference type="GO" id="GO:0004476">
    <property type="term" value="F:mannose-6-phosphate isomerase activity"/>
    <property type="evidence" value="ECO:0007669"/>
    <property type="project" value="UniProtKB-EC"/>
</dbReference>
<protein>
    <submittedName>
        <fullName evidence="3">Mannose-6-phosphate isomerase</fullName>
        <ecNumber evidence="3">5.3.1.8</ecNumber>
    </submittedName>
</protein>
<keyword evidence="4" id="KW-1185">Reference proteome</keyword>
<dbReference type="EMBL" id="JAUSWJ010000001">
    <property type="protein sequence ID" value="MDQ0514478.1"/>
    <property type="molecule type" value="Genomic_DNA"/>
</dbReference>
<gene>
    <name evidence="3" type="ORF">QO015_000091</name>
</gene>
<dbReference type="RefSeq" id="WP_266282196.1">
    <property type="nucleotide sequence ID" value="NZ_JAPKNF010000001.1"/>
</dbReference>
<organism evidence="3 4">
    <name type="scientific">Kaistia geumhonensis</name>
    <dbReference type="NCBI Taxonomy" id="410839"/>
    <lineage>
        <taxon>Bacteria</taxon>
        <taxon>Pseudomonadati</taxon>
        <taxon>Pseudomonadota</taxon>
        <taxon>Alphaproteobacteria</taxon>
        <taxon>Hyphomicrobiales</taxon>
        <taxon>Kaistiaceae</taxon>
        <taxon>Kaistia</taxon>
    </lineage>
</organism>
<name>A0ABU0M0J6_9HYPH</name>
<keyword evidence="2 3" id="KW-0413">Isomerase</keyword>
<proteinExistence type="inferred from homology"/>
<evidence type="ECO:0000313" key="4">
    <source>
        <dbReference type="Proteomes" id="UP001223743"/>
    </source>
</evidence>
<dbReference type="SUPFAM" id="SSF48208">
    <property type="entry name" value="Six-hairpin glycosidases"/>
    <property type="match status" value="1"/>
</dbReference>
<dbReference type="InterPro" id="IPR008928">
    <property type="entry name" value="6-hairpin_glycosidase_sf"/>
</dbReference>
<evidence type="ECO:0000256" key="1">
    <source>
        <dbReference type="ARBA" id="ARBA00008558"/>
    </source>
</evidence>
<comment type="caution">
    <text evidence="3">The sequence shown here is derived from an EMBL/GenBank/DDBJ whole genome shotgun (WGS) entry which is preliminary data.</text>
</comment>
<dbReference type="Proteomes" id="UP001223743">
    <property type="component" value="Unassembled WGS sequence"/>
</dbReference>